<dbReference type="GO" id="GO:0003677">
    <property type="term" value="F:DNA binding"/>
    <property type="evidence" value="ECO:0007669"/>
    <property type="project" value="InterPro"/>
</dbReference>
<dbReference type="PANTHER" id="PTHR37299">
    <property type="entry name" value="TRANSCRIPTIONAL REGULATOR-RELATED"/>
    <property type="match status" value="1"/>
</dbReference>
<dbReference type="SMART" id="SM00448">
    <property type="entry name" value="REC"/>
    <property type="match status" value="1"/>
</dbReference>
<dbReference type="Gene3D" id="2.40.50.1020">
    <property type="entry name" value="LytTr DNA-binding domain"/>
    <property type="match status" value="1"/>
</dbReference>
<evidence type="ECO:0000313" key="7">
    <source>
        <dbReference type="Proteomes" id="UP000602260"/>
    </source>
</evidence>
<dbReference type="EMBL" id="JACOPN010000006">
    <property type="protein sequence ID" value="MBC5717583.1"/>
    <property type="molecule type" value="Genomic_DNA"/>
</dbReference>
<protein>
    <recommendedName>
        <fullName evidence="1">Stage 0 sporulation protein A homolog</fullName>
    </recommendedName>
</protein>
<dbReference type="SUPFAM" id="SSF52172">
    <property type="entry name" value="CheY-like"/>
    <property type="match status" value="1"/>
</dbReference>
<keyword evidence="7" id="KW-1185">Reference proteome</keyword>
<evidence type="ECO:0000259" key="4">
    <source>
        <dbReference type="PROSITE" id="PS50110"/>
    </source>
</evidence>
<dbReference type="InterPro" id="IPR007492">
    <property type="entry name" value="LytTR_DNA-bd_dom"/>
</dbReference>
<dbReference type="InterPro" id="IPR011006">
    <property type="entry name" value="CheY-like_superfamily"/>
</dbReference>
<dbReference type="InterPro" id="IPR001789">
    <property type="entry name" value="Sig_transdc_resp-reg_receiver"/>
</dbReference>
<dbReference type="PROSITE" id="PS50930">
    <property type="entry name" value="HTH_LYTTR"/>
    <property type="match status" value="1"/>
</dbReference>
<dbReference type="PROSITE" id="PS50110">
    <property type="entry name" value="RESPONSE_REGULATORY"/>
    <property type="match status" value="1"/>
</dbReference>
<dbReference type="AlphaFoldDB" id="A0A8J6IZN9"/>
<dbReference type="Pfam" id="PF00072">
    <property type="entry name" value="Response_reg"/>
    <property type="match status" value="1"/>
</dbReference>
<evidence type="ECO:0000256" key="1">
    <source>
        <dbReference type="ARBA" id="ARBA00018672"/>
    </source>
</evidence>
<feature type="modified residue" description="4-aspartylphosphate" evidence="3">
    <location>
        <position position="58"/>
    </location>
</feature>
<feature type="domain" description="Response regulatory" evidence="4">
    <location>
        <begin position="2"/>
        <end position="121"/>
    </location>
</feature>
<reference evidence="6" key="1">
    <citation type="submission" date="2020-08" db="EMBL/GenBank/DDBJ databases">
        <title>Genome public.</title>
        <authorList>
            <person name="Liu C."/>
            <person name="Sun Q."/>
        </authorList>
    </citation>
    <scope>NUCLEOTIDE SEQUENCE</scope>
    <source>
        <strain evidence="6">BX5</strain>
    </source>
</reference>
<evidence type="ECO:0000256" key="3">
    <source>
        <dbReference type="PROSITE-ProRule" id="PRU00169"/>
    </source>
</evidence>
<organism evidence="6 7">
    <name type="scientific">Flintibacter faecis</name>
    <dbReference type="NCBI Taxonomy" id="2763047"/>
    <lineage>
        <taxon>Bacteria</taxon>
        <taxon>Bacillati</taxon>
        <taxon>Bacillota</taxon>
        <taxon>Clostridia</taxon>
        <taxon>Eubacteriales</taxon>
        <taxon>Flintibacter</taxon>
    </lineage>
</organism>
<evidence type="ECO:0000259" key="5">
    <source>
        <dbReference type="PROSITE" id="PS50930"/>
    </source>
</evidence>
<evidence type="ECO:0000313" key="6">
    <source>
        <dbReference type="EMBL" id="MBC5717583.1"/>
    </source>
</evidence>
<gene>
    <name evidence="6" type="ORF">H8S55_09655</name>
</gene>
<dbReference type="Gene3D" id="3.40.50.2300">
    <property type="match status" value="1"/>
</dbReference>
<sequence>MRIAICEDSQLDRELLVDVVGHYAAQRSRAIQVTAYDGGLGLVRDMEDGGYYDLVFLDNLMDDMLGIQVARRLRELNYQGPLVFISSTDAYAVAGYEVSAAAYLLKPYDYQTVAAVLDKFLPETGPEERYAIRRRAAVIQLPYQDILFVESQNAKCILHCRDGQTHVVYKTLNTVEGELGDRRFLRCHQSFLVNMDEILSVDQAFHLSSGDAVPIRQRELKRIRASYLDYLAAKERARSVVERLPSVKPE</sequence>
<evidence type="ECO:0000256" key="2">
    <source>
        <dbReference type="ARBA" id="ARBA00024867"/>
    </source>
</evidence>
<dbReference type="SMART" id="SM00850">
    <property type="entry name" value="LytTR"/>
    <property type="match status" value="1"/>
</dbReference>
<feature type="domain" description="HTH LytTR-type" evidence="5">
    <location>
        <begin position="130"/>
        <end position="229"/>
    </location>
</feature>
<comment type="caution">
    <text evidence="6">The sequence shown here is derived from an EMBL/GenBank/DDBJ whole genome shotgun (WGS) entry which is preliminary data.</text>
</comment>
<dbReference type="PANTHER" id="PTHR37299:SF1">
    <property type="entry name" value="STAGE 0 SPORULATION PROTEIN A HOMOLOG"/>
    <property type="match status" value="1"/>
</dbReference>
<dbReference type="GO" id="GO:0000156">
    <property type="term" value="F:phosphorelay response regulator activity"/>
    <property type="evidence" value="ECO:0007669"/>
    <property type="project" value="InterPro"/>
</dbReference>
<keyword evidence="3" id="KW-0597">Phosphoprotein</keyword>
<accession>A0A8J6IZN9</accession>
<dbReference type="InterPro" id="IPR046947">
    <property type="entry name" value="LytR-like"/>
</dbReference>
<dbReference type="Pfam" id="PF04397">
    <property type="entry name" value="LytTR"/>
    <property type="match status" value="1"/>
</dbReference>
<name>A0A8J6IZN9_9FIRM</name>
<dbReference type="Proteomes" id="UP000602260">
    <property type="component" value="Unassembled WGS sequence"/>
</dbReference>
<dbReference type="RefSeq" id="WP_186878799.1">
    <property type="nucleotide sequence ID" value="NZ_JACOPN010000006.1"/>
</dbReference>
<comment type="function">
    <text evidence="2">May play the central regulatory role in sporulation. It may be an element of the effector pathway responsible for the activation of sporulation genes in response to nutritional stress. Spo0A may act in concert with spo0H (a sigma factor) to control the expression of some genes that are critical to the sporulation process.</text>
</comment>
<proteinExistence type="predicted"/>